<reference evidence="11" key="1">
    <citation type="journal article" date="2020" name="J. Eukaryot. Microbiol.">
        <title>De novo Sequencing, Assembly and Annotation of the Transcriptome for the Free-Living Testate Amoeba Arcella intermedia.</title>
        <authorList>
            <person name="Ribeiro G.M."/>
            <person name="Porfirio-Sousa A.L."/>
            <person name="Maurer-Alcala X.X."/>
            <person name="Katz L.A."/>
            <person name="Lahr D.J.G."/>
        </authorList>
    </citation>
    <scope>NUCLEOTIDE SEQUENCE</scope>
</reference>
<dbReference type="PRINTS" id="PR00077">
    <property type="entry name" value="GPDHDRGNASE"/>
</dbReference>
<evidence type="ECO:0000313" key="11">
    <source>
        <dbReference type="EMBL" id="NDV33658.1"/>
    </source>
</evidence>
<feature type="binding site" evidence="6">
    <location>
        <position position="227"/>
    </location>
    <ligand>
        <name>NAD(+)</name>
        <dbReference type="ChEBI" id="CHEBI:57540"/>
    </ligand>
</feature>
<evidence type="ECO:0000259" key="9">
    <source>
        <dbReference type="Pfam" id="PF01210"/>
    </source>
</evidence>
<dbReference type="SUPFAM" id="SSF51735">
    <property type="entry name" value="NAD(P)-binding Rossmann-fold domains"/>
    <property type="match status" value="1"/>
</dbReference>
<dbReference type="PIRSF" id="PIRSF000114">
    <property type="entry name" value="Glycerol-3-P_dh"/>
    <property type="match status" value="1"/>
</dbReference>
<dbReference type="NCBIfam" id="NF000940">
    <property type="entry name" value="PRK00094.1-2"/>
    <property type="match status" value="1"/>
</dbReference>
<feature type="active site" description="Proton acceptor" evidence="4">
    <location>
        <position position="163"/>
    </location>
</feature>
<keyword evidence="2 7" id="KW-0560">Oxidoreductase</keyword>
<feature type="domain" description="Glycerol-3-phosphate dehydrogenase NAD-dependent C-terminal" evidence="10">
    <location>
        <begin position="152"/>
        <end position="293"/>
    </location>
</feature>
<dbReference type="GO" id="GO:0141152">
    <property type="term" value="F:glycerol-3-phosphate dehydrogenase (NAD+) activity"/>
    <property type="evidence" value="ECO:0007669"/>
    <property type="project" value="UniProtKB-UniRule"/>
</dbReference>
<dbReference type="Gene3D" id="3.40.50.720">
    <property type="entry name" value="NAD(P)-binding Rossmann-like Domain"/>
    <property type="match status" value="1"/>
</dbReference>
<evidence type="ECO:0000259" key="10">
    <source>
        <dbReference type="Pfam" id="PF07479"/>
    </source>
</evidence>
<dbReference type="Pfam" id="PF07479">
    <property type="entry name" value="NAD_Gly3P_dh_C"/>
    <property type="match status" value="1"/>
</dbReference>
<evidence type="ECO:0000256" key="3">
    <source>
        <dbReference type="ARBA" id="ARBA00048683"/>
    </source>
</evidence>
<feature type="binding site" evidence="5">
    <location>
        <position position="79"/>
    </location>
    <ligand>
        <name>substrate</name>
    </ligand>
</feature>
<dbReference type="NCBIfam" id="NF000942">
    <property type="entry name" value="PRK00094.1-4"/>
    <property type="match status" value="1"/>
</dbReference>
<evidence type="ECO:0000256" key="7">
    <source>
        <dbReference type="RuleBase" id="RU000437"/>
    </source>
</evidence>
<accession>A0A6B2LA54</accession>
<dbReference type="PROSITE" id="PS00957">
    <property type="entry name" value="NAD_G3PDH"/>
    <property type="match status" value="1"/>
</dbReference>
<evidence type="ECO:0000256" key="4">
    <source>
        <dbReference type="PIRSR" id="PIRSR000114-1"/>
    </source>
</evidence>
<dbReference type="GO" id="GO:0005975">
    <property type="term" value="P:carbohydrate metabolic process"/>
    <property type="evidence" value="ECO:0007669"/>
    <property type="project" value="InterPro"/>
</dbReference>
<dbReference type="Gene3D" id="1.10.1040.10">
    <property type="entry name" value="N-(1-d-carboxylethyl)-l-norvaline Dehydrogenase, domain 2"/>
    <property type="match status" value="1"/>
</dbReference>
<keyword evidence="6 7" id="KW-0520">NAD</keyword>
<protein>
    <recommendedName>
        <fullName evidence="8">Glycerol-3-phosphate dehydrogenase [NAD(+)]</fullName>
        <ecNumber evidence="8">1.1.1.8</ecNumber>
    </recommendedName>
</protein>
<dbReference type="GO" id="GO:0051287">
    <property type="term" value="F:NAD binding"/>
    <property type="evidence" value="ECO:0007669"/>
    <property type="project" value="UniProtKB-UniRule"/>
</dbReference>
<feature type="binding site" evidence="6">
    <location>
        <position position="112"/>
    </location>
    <ligand>
        <name>NAD(+)</name>
        <dbReference type="ChEBI" id="CHEBI:57540"/>
    </ligand>
</feature>
<evidence type="ECO:0000256" key="2">
    <source>
        <dbReference type="ARBA" id="ARBA00023002"/>
    </source>
</evidence>
<dbReference type="InterPro" id="IPR011128">
    <property type="entry name" value="G3P_DH_NAD-dep_N"/>
</dbReference>
<dbReference type="PANTHER" id="PTHR11728">
    <property type="entry name" value="GLYCEROL-3-PHOSPHATE DEHYDROGENASE"/>
    <property type="match status" value="1"/>
</dbReference>
<dbReference type="GO" id="GO:0005829">
    <property type="term" value="C:cytosol"/>
    <property type="evidence" value="ECO:0007669"/>
    <property type="project" value="TreeGrafter"/>
</dbReference>
<dbReference type="Pfam" id="PF01210">
    <property type="entry name" value="NAD_Gly3P_dh_N"/>
    <property type="match status" value="1"/>
</dbReference>
<dbReference type="EMBL" id="GIBP01004689">
    <property type="protein sequence ID" value="NDV33658.1"/>
    <property type="molecule type" value="Transcribed_RNA"/>
</dbReference>
<organism evidence="11">
    <name type="scientific">Arcella intermedia</name>
    <dbReference type="NCBI Taxonomy" id="1963864"/>
    <lineage>
        <taxon>Eukaryota</taxon>
        <taxon>Amoebozoa</taxon>
        <taxon>Tubulinea</taxon>
        <taxon>Elardia</taxon>
        <taxon>Arcellinida</taxon>
        <taxon>Sphaerothecina</taxon>
        <taxon>Arcellidae</taxon>
        <taxon>Arcella</taxon>
    </lineage>
</organism>
<feature type="binding site" evidence="5">
    <location>
        <begin position="227"/>
        <end position="228"/>
    </location>
    <ligand>
        <name>substrate</name>
    </ligand>
</feature>
<name>A0A6B2LA54_9EUKA</name>
<comment type="similarity">
    <text evidence="1 7">Belongs to the NAD-dependent glycerol-3-phosphate dehydrogenase family.</text>
</comment>
<dbReference type="InterPro" id="IPR008927">
    <property type="entry name" value="6-PGluconate_DH-like_C_sf"/>
</dbReference>
<feature type="domain" description="Glycerol-3-phosphate dehydrogenase NAD-dependent N-terminal" evidence="9">
    <location>
        <begin position="9"/>
        <end position="130"/>
    </location>
</feature>
<sequence>MMRPDEVGHANSINQRHINTMCFSKLELPPNITATINEDEALENVTWIIHAVPVQFTSGYLAAMKDKIPPNVPMVSVSKGICLKTLRFMNEIIPAALGREQPTAFLCGPSFAEGIIRQDPTAVVVASSNALLARSAQCLLSTANFRVYTTTDVKGLEIGSALKNVLAIAAGMAYGLGYGANSATFLVTRGWAEIRKIAVCMGAEERTLAGLAGVGDLMLTCFGGSSRNANFGKLLATNGGNVKLALEKAGGVVEGFPTAKACKELGEKHNLELPIISAIADTLSGRISPQEMMSYIMTFTLGKED</sequence>
<dbReference type="InterPro" id="IPR006109">
    <property type="entry name" value="G3P_DH_NAD-dep_C"/>
</dbReference>
<proteinExistence type="inferred from homology"/>
<comment type="catalytic activity">
    <reaction evidence="3 8">
        <text>sn-glycerol 3-phosphate + NAD(+) = dihydroxyacetone phosphate + NADH + H(+)</text>
        <dbReference type="Rhea" id="RHEA:11092"/>
        <dbReference type="ChEBI" id="CHEBI:15378"/>
        <dbReference type="ChEBI" id="CHEBI:57540"/>
        <dbReference type="ChEBI" id="CHEBI:57597"/>
        <dbReference type="ChEBI" id="CHEBI:57642"/>
        <dbReference type="ChEBI" id="CHEBI:57945"/>
        <dbReference type="EC" id="1.1.1.8"/>
    </reaction>
</comment>
<dbReference type="EC" id="1.1.1.8" evidence="8"/>
<evidence type="ECO:0000256" key="8">
    <source>
        <dbReference type="RuleBase" id="RU361243"/>
    </source>
</evidence>
<dbReference type="PANTHER" id="PTHR11728:SF1">
    <property type="entry name" value="GLYCEROL-3-PHOSPHATE DEHYDROGENASE [NAD(+)] 2, CHLOROPLASTIC"/>
    <property type="match status" value="1"/>
</dbReference>
<dbReference type="AlphaFoldDB" id="A0A6B2LA54"/>
<evidence type="ECO:0000256" key="5">
    <source>
        <dbReference type="PIRSR" id="PIRSR000114-2"/>
    </source>
</evidence>
<evidence type="ECO:0000256" key="1">
    <source>
        <dbReference type="ARBA" id="ARBA00011009"/>
    </source>
</evidence>
<evidence type="ECO:0000256" key="6">
    <source>
        <dbReference type="PIRSR" id="PIRSR000114-3"/>
    </source>
</evidence>
<dbReference type="InterPro" id="IPR006168">
    <property type="entry name" value="G3P_DH_NAD-dep"/>
</dbReference>
<dbReference type="SUPFAM" id="SSF48179">
    <property type="entry name" value="6-phosphogluconate dehydrogenase C-terminal domain-like"/>
    <property type="match status" value="1"/>
</dbReference>
<feature type="binding site" evidence="6">
    <location>
        <position position="56"/>
    </location>
    <ligand>
        <name>NAD(+)</name>
        <dbReference type="ChEBI" id="CHEBI:57540"/>
    </ligand>
</feature>
<dbReference type="InterPro" id="IPR036291">
    <property type="entry name" value="NAD(P)-bd_dom_sf"/>
</dbReference>
<dbReference type="GO" id="GO:0046168">
    <property type="term" value="P:glycerol-3-phosphate catabolic process"/>
    <property type="evidence" value="ECO:0007669"/>
    <property type="project" value="UniProtKB-UniRule"/>
</dbReference>
<dbReference type="InterPro" id="IPR013328">
    <property type="entry name" value="6PGD_dom2"/>
</dbReference>